<evidence type="ECO:0000313" key="3">
    <source>
        <dbReference type="EMBL" id="MDQ7906202.1"/>
    </source>
</evidence>
<dbReference type="InterPro" id="IPR029069">
    <property type="entry name" value="HotDog_dom_sf"/>
</dbReference>
<keyword evidence="1" id="KW-0378">Hydrolase</keyword>
<protein>
    <submittedName>
        <fullName evidence="3">Hotdog domain-containing protein</fullName>
    </submittedName>
</protein>
<accession>A0ABU0ZJS4</accession>
<dbReference type="PROSITE" id="PS51770">
    <property type="entry name" value="HOTDOG_ACOT"/>
    <property type="match status" value="1"/>
</dbReference>
<evidence type="ECO:0000313" key="4">
    <source>
        <dbReference type="Proteomes" id="UP001230908"/>
    </source>
</evidence>
<dbReference type="EMBL" id="JAVHUY010000014">
    <property type="protein sequence ID" value="MDQ7906202.1"/>
    <property type="molecule type" value="Genomic_DNA"/>
</dbReference>
<feature type="domain" description="HotDog ACOT-type" evidence="2">
    <location>
        <begin position="2"/>
        <end position="121"/>
    </location>
</feature>
<dbReference type="SUPFAM" id="SSF54637">
    <property type="entry name" value="Thioesterase/thiol ester dehydrase-isomerase"/>
    <property type="match status" value="1"/>
</dbReference>
<dbReference type="Proteomes" id="UP001230908">
    <property type="component" value="Unassembled WGS sequence"/>
</dbReference>
<comment type="caution">
    <text evidence="3">The sequence shown here is derived from an EMBL/GenBank/DDBJ whole genome shotgun (WGS) entry which is preliminary data.</text>
</comment>
<dbReference type="InterPro" id="IPR033120">
    <property type="entry name" value="HOTDOG_ACOT"/>
</dbReference>
<dbReference type="Pfam" id="PF03061">
    <property type="entry name" value="4HBT"/>
    <property type="match status" value="1"/>
</dbReference>
<dbReference type="Gene3D" id="3.10.129.10">
    <property type="entry name" value="Hotdog Thioesterase"/>
    <property type="match status" value="1"/>
</dbReference>
<keyword evidence="4" id="KW-1185">Reference proteome</keyword>
<sequence length="121" mass="12510">MSVGLTVTHRRYVPYANAHYAGDLVDGAYALGLFGDVATEVCIRMDGDEGLFASYSDVQFRAPVRAGDVVEATATVTRVGTRSRTLEFSCVVVCRGSGGSGAAVLDPPVVAVTAVGTVVVP</sequence>
<evidence type="ECO:0000256" key="1">
    <source>
        <dbReference type="PROSITE-ProRule" id="PRU01106"/>
    </source>
</evidence>
<proteinExistence type="predicted"/>
<dbReference type="InterPro" id="IPR006683">
    <property type="entry name" value="Thioestr_dom"/>
</dbReference>
<name>A0ABU0ZJS4_9ACTN</name>
<gene>
    <name evidence="3" type="ORF">RB614_16950</name>
</gene>
<dbReference type="RefSeq" id="WP_308713472.1">
    <property type="nucleotide sequence ID" value="NZ_JAVHUY010000014.1"/>
</dbReference>
<evidence type="ECO:0000259" key="2">
    <source>
        <dbReference type="PROSITE" id="PS51770"/>
    </source>
</evidence>
<organism evidence="3 4">
    <name type="scientific">Phytohabitans maris</name>
    <dbReference type="NCBI Taxonomy" id="3071409"/>
    <lineage>
        <taxon>Bacteria</taxon>
        <taxon>Bacillati</taxon>
        <taxon>Actinomycetota</taxon>
        <taxon>Actinomycetes</taxon>
        <taxon>Micromonosporales</taxon>
        <taxon>Micromonosporaceae</taxon>
    </lineage>
</organism>
<reference evidence="3 4" key="1">
    <citation type="submission" date="2023-08" db="EMBL/GenBank/DDBJ databases">
        <title>Phytohabitans sansha sp. nov., isolated from marine sediment.</title>
        <authorList>
            <person name="Zhao Y."/>
            <person name="Yi K."/>
        </authorList>
    </citation>
    <scope>NUCLEOTIDE SEQUENCE [LARGE SCALE GENOMIC DNA]</scope>
    <source>
        <strain evidence="3 4">ZYX-F-186</strain>
    </source>
</reference>